<dbReference type="GO" id="GO:0006310">
    <property type="term" value="P:DNA recombination"/>
    <property type="evidence" value="ECO:0007669"/>
    <property type="project" value="UniProtKB-KW"/>
</dbReference>
<dbReference type="Gene3D" id="3.60.21.10">
    <property type="match status" value="1"/>
</dbReference>
<dbReference type="PANTHER" id="PTHR30337">
    <property type="entry name" value="COMPONENT OF ATP-DEPENDENT DSDNA EXONUCLEASE"/>
    <property type="match status" value="1"/>
</dbReference>
<dbReference type="AlphaFoldDB" id="A0A919RJR5"/>
<comment type="similarity">
    <text evidence="1 6">Belongs to the SbcD family.</text>
</comment>
<evidence type="ECO:0000256" key="5">
    <source>
        <dbReference type="ARBA" id="ARBA00022839"/>
    </source>
</evidence>
<dbReference type="PANTHER" id="PTHR30337:SF0">
    <property type="entry name" value="NUCLEASE SBCCD SUBUNIT D"/>
    <property type="match status" value="1"/>
</dbReference>
<gene>
    <name evidence="8" type="primary">sbcD_3</name>
    <name evidence="6" type="synonym">sbcD</name>
    <name evidence="8" type="ORF">Ssi02_53520</name>
</gene>
<dbReference type="EMBL" id="BOOW01000034">
    <property type="protein sequence ID" value="GII95121.1"/>
    <property type="molecule type" value="Genomic_DNA"/>
</dbReference>
<dbReference type="GO" id="GO:0004519">
    <property type="term" value="F:endonuclease activity"/>
    <property type="evidence" value="ECO:0007669"/>
    <property type="project" value="UniProtKB-KW"/>
</dbReference>
<evidence type="ECO:0000313" key="8">
    <source>
        <dbReference type="EMBL" id="GII95121.1"/>
    </source>
</evidence>
<comment type="caution">
    <text evidence="8">The sequence shown here is derived from an EMBL/GenBank/DDBJ whole genome shotgun (WGS) entry which is preliminary data.</text>
</comment>
<evidence type="ECO:0000256" key="3">
    <source>
        <dbReference type="ARBA" id="ARBA00022722"/>
    </source>
</evidence>
<name>A0A919RJR5_9ACTN</name>
<dbReference type="Pfam" id="PF00149">
    <property type="entry name" value="Metallophos"/>
    <property type="match status" value="1"/>
</dbReference>
<dbReference type="GO" id="GO:0006260">
    <property type="term" value="P:DNA replication"/>
    <property type="evidence" value="ECO:0007669"/>
    <property type="project" value="UniProtKB-KW"/>
</dbReference>
<evidence type="ECO:0000256" key="6">
    <source>
        <dbReference type="RuleBase" id="RU363069"/>
    </source>
</evidence>
<keyword evidence="5 6" id="KW-0269">Exonuclease</keyword>
<evidence type="ECO:0000259" key="7">
    <source>
        <dbReference type="Pfam" id="PF00149"/>
    </source>
</evidence>
<proteinExistence type="inferred from homology"/>
<protein>
    <recommendedName>
        <fullName evidence="2 6">Nuclease SbcCD subunit D</fullName>
    </recommendedName>
</protein>
<dbReference type="SUPFAM" id="SSF56300">
    <property type="entry name" value="Metallo-dependent phosphatases"/>
    <property type="match status" value="1"/>
</dbReference>
<reference evidence="8" key="1">
    <citation type="submission" date="2021-01" db="EMBL/GenBank/DDBJ databases">
        <title>Whole genome shotgun sequence of Sinosporangium siamense NBRC 109515.</title>
        <authorList>
            <person name="Komaki H."/>
            <person name="Tamura T."/>
        </authorList>
    </citation>
    <scope>NUCLEOTIDE SEQUENCE</scope>
    <source>
        <strain evidence="8">NBRC 109515</strain>
    </source>
</reference>
<dbReference type="Proteomes" id="UP000606172">
    <property type="component" value="Unassembled WGS sequence"/>
</dbReference>
<dbReference type="CDD" id="cd00840">
    <property type="entry name" value="MPP_Mre11_N"/>
    <property type="match status" value="1"/>
</dbReference>
<dbReference type="InterPro" id="IPR041796">
    <property type="entry name" value="Mre11_N"/>
</dbReference>
<comment type="function">
    <text evidence="6">SbcCD cleaves DNA hairpin structures. These structures can inhibit DNA replication and are intermediates in certain DNA recombination reactions. The complex acts as a 3'-&gt;5' double strand exonuclease that can open hairpins. It also has a 5' single-strand endonuclease activity.</text>
</comment>
<feature type="domain" description="Calcineurin-like phosphoesterase" evidence="7">
    <location>
        <begin position="4"/>
        <end position="109"/>
    </location>
</feature>
<accession>A0A919RJR5</accession>
<dbReference type="InterPro" id="IPR004843">
    <property type="entry name" value="Calcineurin-like_PHP"/>
</dbReference>
<dbReference type="RefSeq" id="WP_204030207.1">
    <property type="nucleotide sequence ID" value="NZ_BOOW01000034.1"/>
</dbReference>
<keyword evidence="6" id="KW-0235">DNA replication</keyword>
<keyword evidence="6" id="KW-0233">DNA recombination</keyword>
<keyword evidence="3 6" id="KW-0540">Nuclease</keyword>
<dbReference type="InterPro" id="IPR029052">
    <property type="entry name" value="Metallo-depent_PP-like"/>
</dbReference>
<keyword evidence="9" id="KW-1185">Reference proteome</keyword>
<dbReference type="GO" id="GO:0008408">
    <property type="term" value="F:3'-5' exonuclease activity"/>
    <property type="evidence" value="ECO:0007669"/>
    <property type="project" value="InterPro"/>
</dbReference>
<evidence type="ECO:0000256" key="4">
    <source>
        <dbReference type="ARBA" id="ARBA00022801"/>
    </source>
</evidence>
<keyword evidence="6" id="KW-0255">Endonuclease</keyword>
<comment type="subunit">
    <text evidence="6">Heterodimer of SbcC and SbcD.</text>
</comment>
<organism evidence="8 9">
    <name type="scientific">Sinosporangium siamense</name>
    <dbReference type="NCBI Taxonomy" id="1367973"/>
    <lineage>
        <taxon>Bacteria</taxon>
        <taxon>Bacillati</taxon>
        <taxon>Actinomycetota</taxon>
        <taxon>Actinomycetes</taxon>
        <taxon>Streptosporangiales</taxon>
        <taxon>Streptosporangiaceae</taxon>
        <taxon>Sinosporangium</taxon>
    </lineage>
</organism>
<dbReference type="InterPro" id="IPR050535">
    <property type="entry name" value="DNA_Repair-Maintenance_Comp"/>
</dbReference>
<dbReference type="InterPro" id="IPR004593">
    <property type="entry name" value="SbcD"/>
</dbReference>
<dbReference type="NCBIfam" id="TIGR00619">
    <property type="entry name" value="sbcd"/>
    <property type="match status" value="1"/>
</dbReference>
<evidence type="ECO:0000256" key="1">
    <source>
        <dbReference type="ARBA" id="ARBA00010555"/>
    </source>
</evidence>
<evidence type="ECO:0000256" key="2">
    <source>
        <dbReference type="ARBA" id="ARBA00013365"/>
    </source>
</evidence>
<keyword evidence="4 6" id="KW-0378">Hydrolase</keyword>
<sequence length="438" mass="47115">MTGRVFHTSDWHLGRQIGRHRRDAEFDAVLAEIVEIAADFRPDLIVHSGDLFDSSRPGLDDIVRAAQTLRRLEQVAPVVVVAGNHDTRNVLTFLEFILNDMGRQDRTQARVRFATDARPDGLLIAEYPAADGESTIRIGALPYLHPNRFAYDFADPATATAAYAERMRAVQADVHQRLTSGARPDHLLVFAAHLFVEGAVPSRSEKPISIADDYAVVAGALPGVVYGALGHIHKPQAITSAPFPAYYAGSPLQLDFGEINDTKSVVLAEIAPGREPRITTEPLTSGRRLVKLEGTLDEIAQRAGRVGDAWVKAVVKAEASNPHLGETLQKMLPEATLVIIDEIRPGAANRVLDRSAAAEELPGVDELLRSYLDDRGTSGVGLDRVMAAFGALCDEPDPEAPSPCCEETLLSAAIAGSGLDGIDRSGLLTAIPSPEGVR</sequence>
<evidence type="ECO:0000313" key="9">
    <source>
        <dbReference type="Proteomes" id="UP000606172"/>
    </source>
</evidence>